<sequence length="113" mass="13067">MPVLCGCYSNAQLRVLTSCYPSKSSATTLIISPYLQRYYYRYQVVFTVAIEKLICRFPHFKDINMGTIKQIEQDNLFMQSCNDCLMPLKAPSIGRAVVLRRTQRSLNFPVQFN</sequence>
<evidence type="ECO:0000313" key="1">
    <source>
        <dbReference type="EMBL" id="KAJ3639574.1"/>
    </source>
</evidence>
<reference evidence="1" key="1">
    <citation type="journal article" date="2023" name="G3 (Bethesda)">
        <title>Whole genome assemblies of Zophobas morio and Tenebrio molitor.</title>
        <authorList>
            <person name="Kaur S."/>
            <person name="Stinson S.A."/>
            <person name="diCenzo G.C."/>
        </authorList>
    </citation>
    <scope>NUCLEOTIDE SEQUENCE</scope>
    <source>
        <strain evidence="1">QUZm001</strain>
    </source>
</reference>
<evidence type="ECO:0000313" key="2">
    <source>
        <dbReference type="Proteomes" id="UP001168821"/>
    </source>
</evidence>
<proteinExistence type="predicted"/>
<accession>A0AA38HLS8</accession>
<dbReference type="AlphaFoldDB" id="A0AA38HLS8"/>
<organism evidence="1 2">
    <name type="scientific">Zophobas morio</name>
    <dbReference type="NCBI Taxonomy" id="2755281"/>
    <lineage>
        <taxon>Eukaryota</taxon>
        <taxon>Metazoa</taxon>
        <taxon>Ecdysozoa</taxon>
        <taxon>Arthropoda</taxon>
        <taxon>Hexapoda</taxon>
        <taxon>Insecta</taxon>
        <taxon>Pterygota</taxon>
        <taxon>Neoptera</taxon>
        <taxon>Endopterygota</taxon>
        <taxon>Coleoptera</taxon>
        <taxon>Polyphaga</taxon>
        <taxon>Cucujiformia</taxon>
        <taxon>Tenebrionidae</taxon>
        <taxon>Zophobas</taxon>
    </lineage>
</organism>
<dbReference type="EMBL" id="JALNTZ010000010">
    <property type="protein sequence ID" value="KAJ3639574.1"/>
    <property type="molecule type" value="Genomic_DNA"/>
</dbReference>
<comment type="caution">
    <text evidence="1">The sequence shown here is derived from an EMBL/GenBank/DDBJ whole genome shotgun (WGS) entry which is preliminary data.</text>
</comment>
<dbReference type="Proteomes" id="UP001168821">
    <property type="component" value="Unassembled WGS sequence"/>
</dbReference>
<name>A0AA38HLS8_9CUCU</name>
<keyword evidence="2" id="KW-1185">Reference proteome</keyword>
<gene>
    <name evidence="1" type="ORF">Zmor_002925</name>
</gene>
<protein>
    <submittedName>
        <fullName evidence="1">Uncharacterized protein</fullName>
    </submittedName>
</protein>